<proteinExistence type="predicted"/>
<dbReference type="Gene3D" id="3.60.20.10">
    <property type="entry name" value="Glutamine Phosphoribosylpyrophosphate, subunit 1, domain 1"/>
    <property type="match status" value="1"/>
</dbReference>
<evidence type="ECO:0000256" key="1">
    <source>
        <dbReference type="ARBA" id="ARBA00022942"/>
    </source>
</evidence>
<protein>
    <submittedName>
        <fullName evidence="2">Subunit of proteasome</fullName>
    </submittedName>
</protein>
<evidence type="ECO:0000313" key="3">
    <source>
        <dbReference type="Proteomes" id="UP000293045"/>
    </source>
</evidence>
<comment type="caution">
    <text evidence="2">The sequence shown here is derived from an EMBL/GenBank/DDBJ whole genome shotgun (WGS) entry which is preliminary data.</text>
</comment>
<dbReference type="Pfam" id="PF00227">
    <property type="entry name" value="Proteasome"/>
    <property type="match status" value="1"/>
</dbReference>
<dbReference type="EMBL" id="PIXR01000415">
    <property type="protein sequence ID" value="TBU06841.1"/>
    <property type="molecule type" value="Genomic_DNA"/>
</dbReference>
<dbReference type="Proteomes" id="UP000293045">
    <property type="component" value="Unassembled WGS sequence"/>
</dbReference>
<dbReference type="VEuPathDB" id="MicrosporidiaDB:CWI36_1692p0010"/>
<dbReference type="PANTHER" id="PTHR11599">
    <property type="entry name" value="PROTEASOME SUBUNIT ALPHA/BETA"/>
    <property type="match status" value="1"/>
</dbReference>
<accession>A0A4Q9LI07</accession>
<dbReference type="VEuPathDB" id="MicrosporidiaDB:CWI39_0415p0010"/>
<dbReference type="GO" id="GO:0005839">
    <property type="term" value="C:proteasome core complex"/>
    <property type="evidence" value="ECO:0007669"/>
    <property type="project" value="InterPro"/>
</dbReference>
<dbReference type="InterPro" id="IPR050115">
    <property type="entry name" value="Proteasome_alpha"/>
</dbReference>
<name>A0A4Q9LI07_9MICR</name>
<sequence length="237" mass="26462">MNHELDHSFTVFSSEGKLKQCDHALQAALNGSLSAGASAFNGCVLSSLKNLPLLVRSELIWKVNSICPTIGITYAGLQPDYRILYDKAVRMVEVYKDAYGRYPYLDVFVHNFCLKIQEYTQKGGLRPFGVMILICGPILQNDTIKPALYQIDTSGSFQMLKVGSVGKDSDNARKFVERRLESVDDNIFNCVGAIREFAGFSIGPTNVDIGVYFSDKNVFKVYSREEVNEVFDSILVK</sequence>
<dbReference type="InterPro" id="IPR029055">
    <property type="entry name" value="Ntn_hydrolases_N"/>
</dbReference>
<keyword evidence="1 2" id="KW-0647">Proteasome</keyword>
<evidence type="ECO:0000313" key="2">
    <source>
        <dbReference type="EMBL" id="TBU06841.1"/>
    </source>
</evidence>
<reference evidence="2 3" key="1">
    <citation type="submission" date="2017-12" db="EMBL/GenBank/DDBJ databases">
        <authorList>
            <person name="Pombert J.-F."/>
            <person name="Haag K.L."/>
            <person name="Ebert D."/>
        </authorList>
    </citation>
    <scope>NUCLEOTIDE SEQUENCE [LARGE SCALE GENOMIC DNA]</scope>
    <source>
        <strain evidence="2">IL-BN-2</strain>
    </source>
</reference>
<dbReference type="GO" id="GO:0051603">
    <property type="term" value="P:proteolysis involved in protein catabolic process"/>
    <property type="evidence" value="ECO:0007669"/>
    <property type="project" value="InterPro"/>
</dbReference>
<dbReference type="AlphaFoldDB" id="A0A4Q9LI07"/>
<dbReference type="SUPFAM" id="SSF56235">
    <property type="entry name" value="N-terminal nucleophile aminohydrolases (Ntn hydrolases)"/>
    <property type="match status" value="1"/>
</dbReference>
<organism evidence="2 3">
    <name type="scientific">Hamiltosporidium magnivora</name>
    <dbReference type="NCBI Taxonomy" id="148818"/>
    <lineage>
        <taxon>Eukaryota</taxon>
        <taxon>Fungi</taxon>
        <taxon>Fungi incertae sedis</taxon>
        <taxon>Microsporidia</taxon>
        <taxon>Dubosqiidae</taxon>
        <taxon>Hamiltosporidium</taxon>
    </lineage>
</organism>
<dbReference type="InterPro" id="IPR001353">
    <property type="entry name" value="Proteasome_sua/b"/>
</dbReference>
<gene>
    <name evidence="2" type="ORF">CWI39_0415p0010</name>
</gene>